<accession>A0A9X1NCL1</accession>
<dbReference type="Gene3D" id="3.20.20.450">
    <property type="entry name" value="EAL domain"/>
    <property type="match status" value="1"/>
</dbReference>
<keyword evidence="4" id="KW-1185">Reference proteome</keyword>
<dbReference type="PANTHER" id="PTHR44757:SF2">
    <property type="entry name" value="BIOFILM ARCHITECTURE MAINTENANCE PROTEIN MBAA"/>
    <property type="match status" value="1"/>
</dbReference>
<feature type="domain" description="GGDEF" evidence="2">
    <location>
        <begin position="172"/>
        <end position="310"/>
    </location>
</feature>
<organism evidence="3 4">
    <name type="scientific">Kineosporia babensis</name>
    <dbReference type="NCBI Taxonomy" id="499548"/>
    <lineage>
        <taxon>Bacteria</taxon>
        <taxon>Bacillati</taxon>
        <taxon>Actinomycetota</taxon>
        <taxon>Actinomycetes</taxon>
        <taxon>Kineosporiales</taxon>
        <taxon>Kineosporiaceae</taxon>
        <taxon>Kineosporia</taxon>
    </lineage>
</organism>
<dbReference type="RefSeq" id="WP_231441022.1">
    <property type="nucleotide sequence ID" value="NZ_JAJOMB010000005.1"/>
</dbReference>
<dbReference type="PROSITE" id="PS50887">
    <property type="entry name" value="GGDEF"/>
    <property type="match status" value="1"/>
</dbReference>
<dbReference type="SUPFAM" id="SSF55073">
    <property type="entry name" value="Nucleotide cyclase"/>
    <property type="match status" value="1"/>
</dbReference>
<evidence type="ECO:0000313" key="3">
    <source>
        <dbReference type="EMBL" id="MCD5311630.1"/>
    </source>
</evidence>
<dbReference type="PANTHER" id="PTHR44757">
    <property type="entry name" value="DIGUANYLATE CYCLASE DGCP"/>
    <property type="match status" value="1"/>
</dbReference>
<evidence type="ECO:0000259" key="1">
    <source>
        <dbReference type="PROSITE" id="PS50883"/>
    </source>
</evidence>
<dbReference type="AlphaFoldDB" id="A0A9X1NCL1"/>
<comment type="caution">
    <text evidence="3">The sequence shown here is derived from an EMBL/GenBank/DDBJ whole genome shotgun (WGS) entry which is preliminary data.</text>
</comment>
<feature type="domain" description="EAL" evidence="1">
    <location>
        <begin position="325"/>
        <end position="585"/>
    </location>
</feature>
<protein>
    <submittedName>
        <fullName evidence="3">Bifunctional diguanylate cyclase/phosphodiesterase</fullName>
    </submittedName>
</protein>
<dbReference type="Pfam" id="PF00563">
    <property type="entry name" value="EAL"/>
    <property type="match status" value="1"/>
</dbReference>
<dbReference type="PROSITE" id="PS50883">
    <property type="entry name" value="EAL"/>
    <property type="match status" value="1"/>
</dbReference>
<evidence type="ECO:0000259" key="2">
    <source>
        <dbReference type="PROSITE" id="PS50887"/>
    </source>
</evidence>
<dbReference type="InterPro" id="IPR035919">
    <property type="entry name" value="EAL_sf"/>
</dbReference>
<dbReference type="NCBIfam" id="TIGR00254">
    <property type="entry name" value="GGDEF"/>
    <property type="match status" value="1"/>
</dbReference>
<dbReference type="Proteomes" id="UP001138997">
    <property type="component" value="Unassembled WGS sequence"/>
</dbReference>
<evidence type="ECO:0000313" key="4">
    <source>
        <dbReference type="Proteomes" id="UP001138997"/>
    </source>
</evidence>
<dbReference type="SMART" id="SM00267">
    <property type="entry name" value="GGDEF"/>
    <property type="match status" value="1"/>
</dbReference>
<name>A0A9X1NCL1_9ACTN</name>
<dbReference type="InterPro" id="IPR029787">
    <property type="entry name" value="Nucleotide_cyclase"/>
</dbReference>
<proteinExistence type="predicted"/>
<dbReference type="InterPro" id="IPR000160">
    <property type="entry name" value="GGDEF_dom"/>
</dbReference>
<dbReference type="InterPro" id="IPR043128">
    <property type="entry name" value="Rev_trsase/Diguanyl_cyclase"/>
</dbReference>
<dbReference type="CDD" id="cd01948">
    <property type="entry name" value="EAL"/>
    <property type="match status" value="1"/>
</dbReference>
<dbReference type="InterPro" id="IPR052155">
    <property type="entry name" value="Biofilm_reg_signaling"/>
</dbReference>
<dbReference type="Gene3D" id="3.30.70.270">
    <property type="match status" value="1"/>
</dbReference>
<dbReference type="Pfam" id="PF00990">
    <property type="entry name" value="GGDEF"/>
    <property type="match status" value="1"/>
</dbReference>
<gene>
    <name evidence="3" type="ORF">LR394_12015</name>
</gene>
<dbReference type="EMBL" id="JAJOMB010000005">
    <property type="protein sequence ID" value="MCD5311630.1"/>
    <property type="molecule type" value="Genomic_DNA"/>
</dbReference>
<dbReference type="SMART" id="SM00052">
    <property type="entry name" value="EAL"/>
    <property type="match status" value="1"/>
</dbReference>
<sequence length="586" mass="63168">MTIALPPVTGAVLSDIAEPAVAMPASMRVLDLDEWFRRNPHAAGVVVHRAGGTVVIDRIWFERWLTGRLGFGRAVNTRLTLGRLGEVPTVLLPAGTSIAEAAAVVTDESGQTMVSTVGVQLPDGEVMTVGATTLFRALSRDYAFQARHDALTGLPNRSSLMEWVARPDTLAPEITVLYVDLDRFKDINDGLGHAVGDQVLKQFADRLRRIARLGDRVVRLGGDEFAVLLNGRLTPGQARSVAERIVQEAARPFAVTVDEAQTLVTIGASVGVSDAADGPQLPLADLVTRADQAMFQSKTHGRGRVTHFDADLLAAQARLAELRARRHMERRLRAALQHDDGLSVAYQPLAGVASNRIIGAEALARWEDAELGRVSPADFITVAEETGLILDLGRWVLRTACFEAATWPAVRHPDGSLKRLKVTVNVSPVQIAQPSFFREVLAALEDSGLPPRSLCLEITETAVIDDLSATAELLREIRALGVSIALDDFGTGYSSLTMLRDLPADVVKIDKSFIDRVTECSTDSVLTKLVISTAHSLGMRVCAEGVETAPQAEQLTGMGCDVLQGWLISRPCPGSADLVGWLRSRS</sequence>
<dbReference type="CDD" id="cd01949">
    <property type="entry name" value="GGDEF"/>
    <property type="match status" value="1"/>
</dbReference>
<dbReference type="SUPFAM" id="SSF141868">
    <property type="entry name" value="EAL domain-like"/>
    <property type="match status" value="1"/>
</dbReference>
<reference evidence="3" key="1">
    <citation type="submission" date="2021-11" db="EMBL/GenBank/DDBJ databases">
        <title>Streptomyces corallinus and Kineosporia corallina sp. nov., two new coral-derived marine actinobacteria.</title>
        <authorList>
            <person name="Buangrab K."/>
            <person name="Sutthacheep M."/>
            <person name="Yeemin T."/>
            <person name="Harunari E."/>
            <person name="Igarashi Y."/>
            <person name="Sripreechasak P."/>
            <person name="Kanchanasin P."/>
            <person name="Tanasupawat S."/>
            <person name="Phongsopitanun W."/>
        </authorList>
    </citation>
    <scope>NUCLEOTIDE SEQUENCE</scope>
    <source>
        <strain evidence="3">JCM 31032</strain>
    </source>
</reference>
<dbReference type="InterPro" id="IPR001633">
    <property type="entry name" value="EAL_dom"/>
</dbReference>